<accession>Q1MNP2</accession>
<proteinExistence type="predicted"/>
<sequence>MSYTELLSKLLPIKSYNPLEKRLALSLHVEGRILDQAFADCTSVVGGLEPFKNQQWIANWERIYALPGKYFNKKMMYQERIQLLVLAFQERSGISRDWLKRIALLVGYPITISEYRPFRAGSQVGEKLTNTDWLYAFTVHASGNISKRFRSGCSKTGEQLSVWGNELLESVIEKYKPAHSVAFFAYTD</sequence>
<keyword evidence="1" id="KW-0614">Plasmid</keyword>
<dbReference type="RefSeq" id="WP_011527408.1">
    <property type="nucleotide sequence ID" value="NC_008014.1"/>
</dbReference>
<evidence type="ECO:0000313" key="2">
    <source>
        <dbReference type="Proteomes" id="UP000002430"/>
    </source>
</evidence>
<organism evidence="1 2">
    <name type="scientific">Lawsonia intracellularis (strain PHE/MN1-00)</name>
    <dbReference type="NCBI Taxonomy" id="363253"/>
    <lineage>
        <taxon>Bacteria</taxon>
        <taxon>Pseudomonadati</taxon>
        <taxon>Thermodesulfobacteriota</taxon>
        <taxon>Desulfovibrionia</taxon>
        <taxon>Desulfovibrionales</taxon>
        <taxon>Desulfovibrionaceae</taxon>
        <taxon>Lawsonia</taxon>
    </lineage>
</organism>
<dbReference type="KEGG" id="lip:LIC089"/>
<reference evidence="1 2" key="1">
    <citation type="submission" date="2005-11" db="EMBL/GenBank/DDBJ databases">
        <title>The complete genome sequence of Lawsonia intracellularis: the causative agent of proliferative enteropathy.</title>
        <authorList>
            <person name="Kaur K."/>
            <person name="Zhang Q."/>
            <person name="Beckler D."/>
            <person name="Munir S."/>
            <person name="Li L."/>
            <person name="Kinsley K."/>
            <person name="Herron L."/>
            <person name="Peterson A."/>
            <person name="May B."/>
            <person name="Singh S."/>
            <person name="Gebhart C."/>
            <person name="Kapur V."/>
        </authorList>
    </citation>
    <scope>NUCLEOTIDE SEQUENCE [LARGE SCALE GENOMIC DNA]</scope>
    <source>
        <strain evidence="1 2">PHE/MN1-00</strain>
        <plasmid evidence="2">pLaw3</plasmid>
    </source>
</reference>
<dbReference type="Pfam" id="PF10076">
    <property type="entry name" value="Phage_Mu_Gp48"/>
    <property type="match status" value="1"/>
</dbReference>
<evidence type="ECO:0000313" key="1">
    <source>
        <dbReference type="EMBL" id="CAJ54041.1"/>
    </source>
</evidence>
<dbReference type="OrthoDB" id="5460132at2"/>
<evidence type="ECO:0008006" key="3">
    <source>
        <dbReference type="Google" id="ProtNLM"/>
    </source>
</evidence>
<protein>
    <recommendedName>
        <fullName evidence="3">Phage tail protein</fullName>
    </recommendedName>
</protein>
<dbReference type="EMBL" id="AM180255">
    <property type="protein sequence ID" value="CAJ54041.1"/>
    <property type="molecule type" value="Genomic_DNA"/>
</dbReference>
<dbReference type="InterPro" id="IPR018755">
    <property type="entry name" value="Phage_Mu_Gp48"/>
</dbReference>
<dbReference type="Proteomes" id="UP000002430">
    <property type="component" value="Plasmid 3"/>
</dbReference>
<name>Q1MNP2_LAWIP</name>
<dbReference type="AlphaFoldDB" id="Q1MNP2"/>
<gene>
    <name evidence="1" type="ordered locus">LIC089</name>
</gene>
<dbReference type="HOGENOM" id="CLU_114463_0_0_7"/>
<geneLocation type="plasmid" evidence="2">
    <name>pLaw3</name>
</geneLocation>
<keyword evidence="2" id="KW-1185">Reference proteome</keyword>